<feature type="region of interest" description="Disordered" evidence="3">
    <location>
        <begin position="757"/>
        <end position="796"/>
    </location>
</feature>
<feature type="region of interest" description="Disordered" evidence="3">
    <location>
        <begin position="677"/>
        <end position="698"/>
    </location>
</feature>
<feature type="compositionally biased region" description="Gly residues" evidence="3">
    <location>
        <begin position="1109"/>
        <end position="1120"/>
    </location>
</feature>
<sequence length="1181" mass="127719">MSRNNQRSRNHEDTRNHLSLDLDIKRVRPIINQYESNRGTSQHSDDNIVPSLGLHMLQTGGGRNGTASDQARQAAGSRSQNQPADDYVDRKENIRGASSQDEYHAHIETYEDVKPQPSRKFAKGFIIVILLSLHGTLIYSVYSNMPSDDTKKSNHLSWERQLRNGLSSMPRIIASIAASFSTKQPFPLVHLQKRLLLGQSLLNELNDPIGAHAACSSVANAVIRHFDIDAFASSSLSSSVMSVLAFMNDQEHRLLAKALLCMGDAQLVSSPISGASALSVSNADAKNIELMHAKDALEAALSADPTDPAIRCSLGLAFLLIGVVREAADDVTKNMAQSIQHLSAAVKSSKLDDAIHLAAVHNLGLAHLILDSLKSGNESRFLDLVSTLETQHPMLQLNKGSALLQIGKTDDAISSLNATSQKLNCDNETVESLSNNACELLKQNLALATTLAEQTEVSKSDALGDDSEQAVETQTTSDGSNIPGEMPASLEAVNQTDVADGVETRVDGVTEFPHVTMNFENPVAPQLQNALQALENAASEGQPRPRLLLALAKARASMGDINGAIDATLTAINHAVSDEEIETLTTYLETLMGQLAGENSNESPKQYAERQTRDDSTKRDRTVNELELSLEIERLKYRVLEQEHALKYQEMRLGGCGQNENDYSAAGRAIDYSPEKVSIQPGKPIAGRPNHQDRPGDERDAEGFIVQVDTNTDESQPGDADETNINSFDDVAFDTTPQTTTKYSEEAETILSANDEVSSVVGETSSNNETVDEGESKVEPESEPITLPNLFDPPHKPPVELSATAKSYMKIADAYLDKGKYALASKQFLKVIRKFDHLAAHLGYATALERAGKTKQLNEAALAYGNATRIAIIQGDEIDPLAKPGAGGMAESILRRALQIAQSASTGRLEVLRTLSTYAHTATLAADMYYAVGMELLTQATAQTDANEAFTIANEFVIMRNDKHNPVHISSTIEMGNAALEKGNSILAIEYFEKVKSLHLKDDDHVKLLVLSGKAHASTGDLDTAINELTRALSFPQCQSTAAAHHELALALTRSGGESHEINLHFEKSLDLGMDPTEESIAALGEHNMSLMRSYNRQHWRQMSEGQQGSTGGIMSGGGVSSQKSVFAPQTGKEEEQSAQTETLSLLEQGAASYDGHVPMGGEIEGEGESNLSNLSGRKRA</sequence>
<name>A0ABD3QAD8_9STRA</name>
<feature type="region of interest" description="Disordered" evidence="3">
    <location>
        <begin position="1100"/>
        <end position="1181"/>
    </location>
</feature>
<feature type="region of interest" description="Disordered" evidence="3">
    <location>
        <begin position="596"/>
        <end position="622"/>
    </location>
</feature>
<feature type="compositionally biased region" description="Polar residues" evidence="3">
    <location>
        <begin position="1170"/>
        <end position="1181"/>
    </location>
</feature>
<dbReference type="EMBL" id="JALLPJ020000334">
    <property type="protein sequence ID" value="KAL3795105.1"/>
    <property type="molecule type" value="Genomic_DNA"/>
</dbReference>
<keyword evidence="6" id="KW-1185">Reference proteome</keyword>
<evidence type="ECO:0000256" key="4">
    <source>
        <dbReference type="SAM" id="Phobius"/>
    </source>
</evidence>
<organism evidence="5 6">
    <name type="scientific">Cyclotella atomus</name>
    <dbReference type="NCBI Taxonomy" id="382360"/>
    <lineage>
        <taxon>Eukaryota</taxon>
        <taxon>Sar</taxon>
        <taxon>Stramenopiles</taxon>
        <taxon>Ochrophyta</taxon>
        <taxon>Bacillariophyta</taxon>
        <taxon>Coscinodiscophyceae</taxon>
        <taxon>Thalassiosirophycidae</taxon>
        <taxon>Stephanodiscales</taxon>
        <taxon>Stephanodiscaceae</taxon>
        <taxon>Cyclotella</taxon>
    </lineage>
</organism>
<proteinExistence type="predicted"/>
<dbReference type="InterPro" id="IPR019734">
    <property type="entry name" value="TPR_rpt"/>
</dbReference>
<dbReference type="SUPFAM" id="SSF48452">
    <property type="entry name" value="TPR-like"/>
    <property type="match status" value="2"/>
</dbReference>
<feature type="compositionally biased region" description="Polar residues" evidence="3">
    <location>
        <begin position="65"/>
        <end position="83"/>
    </location>
</feature>
<feature type="compositionally biased region" description="Basic and acidic residues" evidence="3">
    <location>
        <begin position="9"/>
        <end position="20"/>
    </location>
</feature>
<dbReference type="AlphaFoldDB" id="A0ABD3QAD8"/>
<feature type="region of interest" description="Disordered" evidence="3">
    <location>
        <begin position="458"/>
        <end position="487"/>
    </location>
</feature>
<gene>
    <name evidence="5" type="ORF">ACHAWO_009268</name>
</gene>
<feature type="compositionally biased region" description="Polar residues" evidence="3">
    <location>
        <begin position="757"/>
        <end position="769"/>
    </location>
</feature>
<evidence type="ECO:0000256" key="1">
    <source>
        <dbReference type="ARBA" id="ARBA00022737"/>
    </source>
</evidence>
<keyword evidence="1" id="KW-0677">Repeat</keyword>
<keyword evidence="4" id="KW-1133">Transmembrane helix</keyword>
<evidence type="ECO:0000313" key="6">
    <source>
        <dbReference type="Proteomes" id="UP001530400"/>
    </source>
</evidence>
<feature type="region of interest" description="Disordered" evidence="3">
    <location>
        <begin position="1"/>
        <end position="20"/>
    </location>
</feature>
<feature type="region of interest" description="Disordered" evidence="3">
    <location>
        <begin position="34"/>
        <end position="89"/>
    </location>
</feature>
<keyword evidence="2" id="KW-0802">TPR repeat</keyword>
<dbReference type="Gene3D" id="1.25.40.10">
    <property type="entry name" value="Tetratricopeptide repeat domain"/>
    <property type="match status" value="2"/>
</dbReference>
<evidence type="ECO:0000313" key="5">
    <source>
        <dbReference type="EMBL" id="KAL3795105.1"/>
    </source>
</evidence>
<dbReference type="PANTHER" id="PTHR45586:SF1">
    <property type="entry name" value="LIPOPOLYSACCHARIDE ASSEMBLY PROTEIN B"/>
    <property type="match status" value="1"/>
</dbReference>
<accession>A0ABD3QAD8</accession>
<protein>
    <submittedName>
        <fullName evidence="5">Uncharacterized protein</fullName>
    </submittedName>
</protein>
<dbReference type="Pfam" id="PF13432">
    <property type="entry name" value="TPR_16"/>
    <property type="match status" value="1"/>
</dbReference>
<feature type="compositionally biased region" description="Polar residues" evidence="3">
    <location>
        <begin position="470"/>
        <end position="480"/>
    </location>
</feature>
<dbReference type="InterPro" id="IPR011990">
    <property type="entry name" value="TPR-like_helical_dom_sf"/>
</dbReference>
<dbReference type="SMART" id="SM00028">
    <property type="entry name" value="TPR"/>
    <property type="match status" value="3"/>
</dbReference>
<reference evidence="5 6" key="1">
    <citation type="submission" date="2024-10" db="EMBL/GenBank/DDBJ databases">
        <title>Updated reference genomes for cyclostephanoid diatoms.</title>
        <authorList>
            <person name="Roberts W.R."/>
            <person name="Alverson A.J."/>
        </authorList>
    </citation>
    <scope>NUCLEOTIDE SEQUENCE [LARGE SCALE GENOMIC DNA]</scope>
    <source>
        <strain evidence="5 6">AJA010-31</strain>
    </source>
</reference>
<feature type="compositionally biased region" description="Basic and acidic residues" evidence="3">
    <location>
        <begin position="607"/>
        <end position="622"/>
    </location>
</feature>
<keyword evidence="4" id="KW-0472">Membrane</keyword>
<dbReference type="InterPro" id="IPR051012">
    <property type="entry name" value="CellSynth/LPSAsmb/PSIAsmb"/>
</dbReference>
<dbReference type="Proteomes" id="UP001530400">
    <property type="component" value="Unassembled WGS sequence"/>
</dbReference>
<comment type="caution">
    <text evidence="5">The sequence shown here is derived from an EMBL/GenBank/DDBJ whole genome shotgun (WGS) entry which is preliminary data.</text>
</comment>
<evidence type="ECO:0000256" key="3">
    <source>
        <dbReference type="SAM" id="MobiDB-lite"/>
    </source>
</evidence>
<feature type="transmembrane region" description="Helical" evidence="4">
    <location>
        <begin position="124"/>
        <end position="142"/>
    </location>
</feature>
<evidence type="ECO:0000256" key="2">
    <source>
        <dbReference type="ARBA" id="ARBA00022803"/>
    </source>
</evidence>
<dbReference type="PANTHER" id="PTHR45586">
    <property type="entry name" value="TPR REPEAT-CONTAINING PROTEIN PA4667"/>
    <property type="match status" value="1"/>
</dbReference>
<keyword evidence="4" id="KW-0812">Transmembrane</keyword>